<keyword evidence="2 3" id="KW-0975">Bacterial flagellum</keyword>
<protein>
    <recommendedName>
        <fullName evidence="3">Flagellin</fullName>
    </recommendedName>
</protein>
<dbReference type="Pfam" id="PF00669">
    <property type="entry name" value="Flagellin_N"/>
    <property type="match status" value="1"/>
</dbReference>
<feature type="domain" description="Flagellin N-terminal" evidence="4">
    <location>
        <begin position="6"/>
        <end position="142"/>
    </location>
</feature>
<comment type="function">
    <text evidence="3">Flagellin is the subunit protein which polymerizes to form the filaments of bacterial flagella.</text>
</comment>
<dbReference type="Gene3D" id="1.20.1330.10">
    <property type="entry name" value="f41 fragment of flagellin, N-terminal domain"/>
    <property type="match status" value="1"/>
</dbReference>
<dbReference type="NCBIfam" id="NF004669">
    <property type="entry name" value="PRK06008.1"/>
    <property type="match status" value="1"/>
</dbReference>
<dbReference type="Proteomes" id="UP000320653">
    <property type="component" value="Unassembled WGS sequence"/>
</dbReference>
<comment type="caution">
    <text evidence="6">The sequence shown here is derived from an EMBL/GenBank/DDBJ whole genome shotgun (WGS) entry which is preliminary data.</text>
</comment>
<organism evidence="6 7">
    <name type="scientific">Neorhizobium alkalisoli</name>
    <dbReference type="NCBI Taxonomy" id="528178"/>
    <lineage>
        <taxon>Bacteria</taxon>
        <taxon>Pseudomonadati</taxon>
        <taxon>Pseudomonadota</taxon>
        <taxon>Alphaproteobacteria</taxon>
        <taxon>Hyphomicrobiales</taxon>
        <taxon>Rhizobiaceae</taxon>
        <taxon>Rhizobium/Agrobacterium group</taxon>
        <taxon>Neorhizobium</taxon>
    </lineage>
</organism>
<comment type="similarity">
    <text evidence="1 3">Belongs to the bacterial flagellin family.</text>
</comment>
<evidence type="ECO:0000256" key="2">
    <source>
        <dbReference type="ARBA" id="ARBA00023143"/>
    </source>
</evidence>
<evidence type="ECO:0000256" key="3">
    <source>
        <dbReference type="RuleBase" id="RU362073"/>
    </source>
</evidence>
<dbReference type="OrthoDB" id="8004955at2"/>
<dbReference type="AlphaFoldDB" id="A0A561QSM4"/>
<feature type="domain" description="Flagellin C-terminal" evidence="5">
    <location>
        <begin position="284"/>
        <end position="365"/>
    </location>
</feature>
<dbReference type="InterPro" id="IPR001029">
    <property type="entry name" value="Flagellin_N"/>
</dbReference>
<accession>A0A561QSM4</accession>
<proteinExistence type="inferred from homology"/>
<evidence type="ECO:0000313" key="6">
    <source>
        <dbReference type="EMBL" id="TWF53378.1"/>
    </source>
</evidence>
<keyword evidence="7" id="KW-1185">Reference proteome</keyword>
<keyword evidence="6" id="KW-0282">Flagellum</keyword>
<comment type="subcellular location">
    <subcellularLocation>
        <location evidence="3">Secreted</location>
    </subcellularLocation>
    <subcellularLocation>
        <location evidence="3">Bacterial flagellum</location>
    </subcellularLocation>
</comment>
<dbReference type="RefSeq" id="WP_145639147.1">
    <property type="nucleotide sequence ID" value="NZ_VIWP01000004.1"/>
</dbReference>
<reference evidence="6 7" key="1">
    <citation type="submission" date="2019-06" db="EMBL/GenBank/DDBJ databases">
        <title>Sorghum-associated microbial communities from plants grown in Nebraska, USA.</title>
        <authorList>
            <person name="Schachtman D."/>
        </authorList>
    </citation>
    <scope>NUCLEOTIDE SEQUENCE [LARGE SCALE GENOMIC DNA]</scope>
    <source>
        <strain evidence="6 7">1225</strain>
    </source>
</reference>
<dbReference type="GO" id="GO:0005198">
    <property type="term" value="F:structural molecule activity"/>
    <property type="evidence" value="ECO:0007669"/>
    <property type="project" value="UniProtKB-UniRule"/>
</dbReference>
<dbReference type="InterPro" id="IPR046358">
    <property type="entry name" value="Flagellin_C"/>
</dbReference>
<name>A0A561QSM4_9HYPH</name>
<evidence type="ECO:0000313" key="7">
    <source>
        <dbReference type="Proteomes" id="UP000320653"/>
    </source>
</evidence>
<evidence type="ECO:0000256" key="1">
    <source>
        <dbReference type="ARBA" id="ARBA00005709"/>
    </source>
</evidence>
<dbReference type="PANTHER" id="PTHR42792:SF1">
    <property type="entry name" value="FLAGELLAR HOOK-ASSOCIATED PROTEIN 3"/>
    <property type="match status" value="1"/>
</dbReference>
<sequence>MKTSFISSMSVQTTMRNSIASAQRDLVDANTEAVSGRYADIGAQLGASTSRALDLTRDISRIDSLYSTAALATQRLDSAELSLSNINDLTTEMQNAILTLGGTSDETSLSTARTTMSSALDAFTGFVNTAVNGEYIFSGINTDVKPMNDLLSDDSKAKKAFDDELNWYIADKGIGSKEAMTADDMTDFLADMEEKFNGTKLMEAPENVDDNGDPVDFWSTYVSNATDENMKSRISPTEVVDTSTNANSKGMRYFALSAMVATTFMQTGMSNEARGVVAEQTRSYISQASSGINQQRTTIGVATERVSKAEESLQAQKDILTTHLGSLENVDAAEAATRVNTLQTLLETAYSVTAKIQNLSLVNYL</sequence>
<dbReference type="Pfam" id="PF00700">
    <property type="entry name" value="Flagellin_C"/>
    <property type="match status" value="1"/>
</dbReference>
<dbReference type="SUPFAM" id="SSF64518">
    <property type="entry name" value="Phase 1 flagellin"/>
    <property type="match status" value="1"/>
</dbReference>
<dbReference type="EMBL" id="VIWP01000004">
    <property type="protein sequence ID" value="TWF53378.1"/>
    <property type="molecule type" value="Genomic_DNA"/>
</dbReference>
<dbReference type="GO" id="GO:0009288">
    <property type="term" value="C:bacterial-type flagellum"/>
    <property type="evidence" value="ECO:0007669"/>
    <property type="project" value="UniProtKB-SubCell"/>
</dbReference>
<dbReference type="PANTHER" id="PTHR42792">
    <property type="entry name" value="FLAGELLIN"/>
    <property type="match status" value="1"/>
</dbReference>
<dbReference type="InterPro" id="IPR001492">
    <property type="entry name" value="Flagellin"/>
</dbReference>
<evidence type="ECO:0000259" key="5">
    <source>
        <dbReference type="Pfam" id="PF00700"/>
    </source>
</evidence>
<evidence type="ECO:0000259" key="4">
    <source>
        <dbReference type="Pfam" id="PF00669"/>
    </source>
</evidence>
<keyword evidence="6" id="KW-0966">Cell projection</keyword>
<keyword evidence="3" id="KW-0964">Secreted</keyword>
<gene>
    <name evidence="6" type="ORF">FHW37_104657</name>
</gene>
<dbReference type="GO" id="GO:0005576">
    <property type="term" value="C:extracellular region"/>
    <property type="evidence" value="ECO:0007669"/>
    <property type="project" value="UniProtKB-SubCell"/>
</dbReference>
<keyword evidence="6" id="KW-0969">Cilium</keyword>